<dbReference type="InterPro" id="IPR038766">
    <property type="entry name" value="Membrane_comp_ABC_pdt"/>
</dbReference>
<dbReference type="Pfam" id="PF02687">
    <property type="entry name" value="FtsX"/>
    <property type="match status" value="2"/>
</dbReference>
<accession>A0A2D0NDV1</accession>
<evidence type="ECO:0000313" key="10">
    <source>
        <dbReference type="Proteomes" id="UP000223913"/>
    </source>
</evidence>
<feature type="domain" description="ABC3 transporter permease C-terminal" evidence="7">
    <location>
        <begin position="711"/>
        <end position="825"/>
    </location>
</feature>
<name>A0A2D0NDV1_FLAN2</name>
<feature type="transmembrane region" description="Helical" evidence="6">
    <location>
        <begin position="12"/>
        <end position="30"/>
    </location>
</feature>
<sequence>MAWRDSRQSRGRLLLFISSIVIGIAALVAIQSFGENLQNDIDAEAQTLLGADLALELNQPPSDSLLEWMNGLGTEQARTVSFVSMAYFPGSDNTRLASIQALEGNFPFYGELVTEPAAAGRNFVGGPSALVDQSMMEQYGAEVGDSVKIGELTFRIAGRLLSAPGRTGINAAIAPVIYIPIDWLDGTGLVQRGSRINYNYFFKFDPEFDIDQLIEDNETMLDAERVDDDTVEDRKRSIGNALGNFTTFLNLVAFVALLLGCIGVASAVHIYIKEKVPTVAVLRCLGASGRQAFQIYLIQVAIMGLLGTLLGVLAGSILQLALPAVMADFLPVENISTDVSWKAVVQGLMTGMGISILFTLLPLLRIRRTSPLRTLRAVGDEKMPADPLRWVIYGLITIFVALFTYWQTESWQDTLVFPLGLGIALGVLALVARAFIWALRRFFPRDWSFVWRQSLANLFRPNNQTLILLVSIGLGTALLATLFFTRDLLLDQVRLTGSGDRPNMVLFDIQTSQKEEVARLVEQNGLPLLQEVPIVTMRLETINGITKAQNEADTTSEIRNWVFNREYRVTYRDTLIDSETVVEGEWHGEKAKDGTIYVSIADNIADDMQAEIGDALVFNVQGRTIETVVSSIREVDFRRVQTNFFVVFPSGVLENAPQFHVVVTRTSDQSQSIAFQSALVQGFPNVSVVDLSMILKTVDEILNKVAFVVRFMALFSILTGLLVLISSVLLSKYQRIRESVLLRTIGAKRRQILWINGLEYFILGSLATITGLFLAVIGAWALAYFQLDIPFRPNLMPALYSYLIITGLTVLIGLFNSREIVSEPPLEVLRRIG</sequence>
<comment type="subcellular location">
    <subcellularLocation>
        <location evidence="1">Cell membrane</location>
        <topology evidence="1">Multi-pass membrane protein</topology>
    </subcellularLocation>
</comment>
<dbReference type="EMBL" id="PDUD01000017">
    <property type="protein sequence ID" value="PHN06672.1"/>
    <property type="molecule type" value="Genomic_DNA"/>
</dbReference>
<gene>
    <name evidence="9" type="ORF">CRP01_10270</name>
</gene>
<evidence type="ECO:0000256" key="1">
    <source>
        <dbReference type="ARBA" id="ARBA00004651"/>
    </source>
</evidence>
<dbReference type="GO" id="GO:0005886">
    <property type="term" value="C:plasma membrane"/>
    <property type="evidence" value="ECO:0007669"/>
    <property type="project" value="UniProtKB-SubCell"/>
</dbReference>
<feature type="transmembrane region" description="Helical" evidence="6">
    <location>
        <begin position="343"/>
        <end position="366"/>
    </location>
</feature>
<evidence type="ECO:0000256" key="6">
    <source>
        <dbReference type="SAM" id="Phobius"/>
    </source>
</evidence>
<evidence type="ECO:0000256" key="5">
    <source>
        <dbReference type="ARBA" id="ARBA00023136"/>
    </source>
</evidence>
<evidence type="ECO:0000259" key="7">
    <source>
        <dbReference type="Pfam" id="PF02687"/>
    </source>
</evidence>
<dbReference type="InterPro" id="IPR025857">
    <property type="entry name" value="MacB_PCD"/>
</dbReference>
<reference evidence="9 10" key="1">
    <citation type="submission" date="2017-10" db="EMBL/GenBank/DDBJ databases">
        <title>The draft genome sequence of Lewinella nigricans NBRC 102662.</title>
        <authorList>
            <person name="Wang K."/>
        </authorList>
    </citation>
    <scope>NUCLEOTIDE SEQUENCE [LARGE SCALE GENOMIC DNA]</scope>
    <source>
        <strain evidence="9 10">NBRC 102662</strain>
    </source>
</reference>
<dbReference type="AlphaFoldDB" id="A0A2D0NDV1"/>
<dbReference type="Proteomes" id="UP000223913">
    <property type="component" value="Unassembled WGS sequence"/>
</dbReference>
<keyword evidence="4 6" id="KW-1133">Transmembrane helix</keyword>
<feature type="transmembrane region" description="Helical" evidence="6">
    <location>
        <begin position="248"/>
        <end position="272"/>
    </location>
</feature>
<keyword evidence="5 6" id="KW-0472">Membrane</keyword>
<keyword evidence="10" id="KW-1185">Reference proteome</keyword>
<feature type="transmembrane region" description="Helical" evidence="6">
    <location>
        <begin position="707"/>
        <end position="731"/>
    </location>
</feature>
<dbReference type="PANTHER" id="PTHR30287:SF1">
    <property type="entry name" value="INNER MEMBRANE PROTEIN"/>
    <property type="match status" value="1"/>
</dbReference>
<dbReference type="InterPro" id="IPR003838">
    <property type="entry name" value="ABC3_permease_C"/>
</dbReference>
<evidence type="ECO:0000259" key="8">
    <source>
        <dbReference type="Pfam" id="PF12704"/>
    </source>
</evidence>
<feature type="transmembrane region" description="Helical" evidence="6">
    <location>
        <begin position="752"/>
        <end position="785"/>
    </location>
</feature>
<evidence type="ECO:0000256" key="4">
    <source>
        <dbReference type="ARBA" id="ARBA00022989"/>
    </source>
</evidence>
<feature type="transmembrane region" description="Helical" evidence="6">
    <location>
        <begin position="387"/>
        <end position="407"/>
    </location>
</feature>
<dbReference type="PANTHER" id="PTHR30287">
    <property type="entry name" value="MEMBRANE COMPONENT OF PREDICTED ABC SUPERFAMILY METABOLITE UPTAKE TRANSPORTER"/>
    <property type="match status" value="1"/>
</dbReference>
<keyword evidence="3 6" id="KW-0812">Transmembrane</keyword>
<feature type="domain" description="ABC3 transporter permease C-terminal" evidence="7">
    <location>
        <begin position="251"/>
        <end position="371"/>
    </location>
</feature>
<comment type="caution">
    <text evidence="9">The sequence shown here is derived from an EMBL/GenBank/DDBJ whole genome shotgun (WGS) entry which is preliminary data.</text>
</comment>
<dbReference type="OrthoDB" id="9775544at2"/>
<keyword evidence="2" id="KW-1003">Cell membrane</keyword>
<feature type="transmembrane region" description="Helical" evidence="6">
    <location>
        <begin position="797"/>
        <end position="815"/>
    </location>
</feature>
<organism evidence="9 10">
    <name type="scientific">Flavilitoribacter nigricans (strain ATCC 23147 / DSM 23189 / NBRC 102662 / NCIMB 1420 / SS-2)</name>
    <name type="common">Lewinella nigricans</name>
    <dbReference type="NCBI Taxonomy" id="1122177"/>
    <lineage>
        <taxon>Bacteria</taxon>
        <taxon>Pseudomonadati</taxon>
        <taxon>Bacteroidota</taxon>
        <taxon>Saprospiria</taxon>
        <taxon>Saprospirales</taxon>
        <taxon>Lewinellaceae</taxon>
        <taxon>Flavilitoribacter</taxon>
    </lineage>
</organism>
<feature type="transmembrane region" description="Helical" evidence="6">
    <location>
        <begin position="293"/>
        <end position="323"/>
    </location>
</feature>
<evidence type="ECO:0000256" key="2">
    <source>
        <dbReference type="ARBA" id="ARBA00022475"/>
    </source>
</evidence>
<feature type="transmembrane region" description="Helical" evidence="6">
    <location>
        <begin position="466"/>
        <end position="484"/>
    </location>
</feature>
<proteinExistence type="predicted"/>
<protein>
    <submittedName>
        <fullName evidence="9">ABC transporter permease</fullName>
    </submittedName>
</protein>
<dbReference type="Pfam" id="PF12704">
    <property type="entry name" value="MacB_PCD"/>
    <property type="match status" value="1"/>
</dbReference>
<feature type="domain" description="MacB-like periplasmic core" evidence="8">
    <location>
        <begin position="14"/>
        <end position="215"/>
    </location>
</feature>
<evidence type="ECO:0000313" key="9">
    <source>
        <dbReference type="EMBL" id="PHN06672.1"/>
    </source>
</evidence>
<evidence type="ECO:0000256" key="3">
    <source>
        <dbReference type="ARBA" id="ARBA00022692"/>
    </source>
</evidence>
<feature type="transmembrane region" description="Helical" evidence="6">
    <location>
        <begin position="419"/>
        <end position="439"/>
    </location>
</feature>